<dbReference type="InterPro" id="IPR023271">
    <property type="entry name" value="Aquaporin-like"/>
</dbReference>
<dbReference type="InterPro" id="IPR050363">
    <property type="entry name" value="MIP/Aquaporin"/>
</dbReference>
<dbReference type="EMBL" id="MBFT01000032">
    <property type="protein sequence ID" value="PVU99525.1"/>
    <property type="molecule type" value="Genomic_DNA"/>
</dbReference>
<keyword evidence="6 8" id="KW-0472">Membrane</keyword>
<keyword evidence="4 7" id="KW-0812">Transmembrane</keyword>
<keyword evidence="5 8" id="KW-1133">Transmembrane helix</keyword>
<comment type="subcellular location">
    <subcellularLocation>
        <location evidence="1">Membrane</location>
        <topology evidence="1">Multi-pass membrane protein</topology>
    </subcellularLocation>
</comment>
<dbReference type="Proteomes" id="UP000245699">
    <property type="component" value="Unassembled WGS sequence"/>
</dbReference>
<dbReference type="Gene3D" id="1.20.1080.10">
    <property type="entry name" value="Glycerol uptake facilitator protein"/>
    <property type="match status" value="1"/>
</dbReference>
<gene>
    <name evidence="9" type="ORF">BB559_000628</name>
</gene>
<comment type="similarity">
    <text evidence="2 7">Belongs to the MIP/aquaporin (TC 1.A.8) family.</text>
</comment>
<dbReference type="AlphaFoldDB" id="A0A2T9Z4I8"/>
<dbReference type="PANTHER" id="PTHR43829">
    <property type="entry name" value="AQUAPORIN OR AQUAGLYCEROPORIN RELATED"/>
    <property type="match status" value="1"/>
</dbReference>
<comment type="caution">
    <text evidence="9">The sequence shown here is derived from an EMBL/GenBank/DDBJ whole genome shotgun (WGS) entry which is preliminary data.</text>
</comment>
<evidence type="ECO:0000256" key="6">
    <source>
        <dbReference type="ARBA" id="ARBA00023136"/>
    </source>
</evidence>
<dbReference type="PRINTS" id="PR00783">
    <property type="entry name" value="MINTRINSICP"/>
</dbReference>
<dbReference type="GO" id="GO:0015254">
    <property type="term" value="F:glycerol channel activity"/>
    <property type="evidence" value="ECO:0007669"/>
    <property type="project" value="TreeGrafter"/>
</dbReference>
<evidence type="ECO:0000256" key="3">
    <source>
        <dbReference type="ARBA" id="ARBA00022448"/>
    </source>
</evidence>
<reference evidence="9 10" key="1">
    <citation type="journal article" date="2018" name="MBio">
        <title>Comparative Genomics Reveals the Core Gene Toolbox for the Fungus-Insect Symbiosis.</title>
        <authorList>
            <person name="Wang Y."/>
            <person name="Stata M."/>
            <person name="Wang W."/>
            <person name="Stajich J.E."/>
            <person name="White M.M."/>
            <person name="Moncalvo J.M."/>
        </authorList>
    </citation>
    <scope>NUCLEOTIDE SEQUENCE [LARGE SCALE GENOMIC DNA]</scope>
    <source>
        <strain evidence="9 10">AUS-77-4</strain>
    </source>
</reference>
<evidence type="ECO:0000313" key="10">
    <source>
        <dbReference type="Proteomes" id="UP000245699"/>
    </source>
</evidence>
<feature type="transmembrane region" description="Helical" evidence="8">
    <location>
        <begin position="255"/>
        <end position="277"/>
    </location>
</feature>
<evidence type="ECO:0000256" key="4">
    <source>
        <dbReference type="ARBA" id="ARBA00022692"/>
    </source>
</evidence>
<accession>A0A2T9Z4I8</accession>
<sequence>MSDLALDVSNVKNPQAQNEDEKIRMFPMFQLRYDMRLYFAEFFGTAILLFFGNSVVANVVFNPELGPETWILITMGWGFGLAMALYVSMGNSGGHLNPAVTISAAVFGRMPWRRVPGYIIAQVLGGFMGAALTYGVYRSRFDPFDGGKRQTGGEFGTAGIFATYPNPNNSTWDSFFTEMILTFVLVFVIQGFFDNRMLPAKGFEPVAVGLLVLAIGLCQGKQTGYAINPARDLGPRIFTAIAGWGSAPFTAANHYFWVPIVAPICGGILAVAFYDFFIIPNLE</sequence>
<dbReference type="GO" id="GO:0015250">
    <property type="term" value="F:water channel activity"/>
    <property type="evidence" value="ECO:0007669"/>
    <property type="project" value="TreeGrafter"/>
</dbReference>
<evidence type="ECO:0000256" key="1">
    <source>
        <dbReference type="ARBA" id="ARBA00004141"/>
    </source>
</evidence>
<protein>
    <submittedName>
        <fullName evidence="9">Uncharacterized protein</fullName>
    </submittedName>
</protein>
<dbReference type="SUPFAM" id="SSF81338">
    <property type="entry name" value="Aquaporin-like"/>
    <property type="match status" value="1"/>
</dbReference>
<evidence type="ECO:0000256" key="5">
    <source>
        <dbReference type="ARBA" id="ARBA00022989"/>
    </source>
</evidence>
<keyword evidence="3 7" id="KW-0813">Transport</keyword>
<keyword evidence="10" id="KW-1185">Reference proteome</keyword>
<dbReference type="OrthoDB" id="3222at2759"/>
<evidence type="ECO:0000256" key="7">
    <source>
        <dbReference type="RuleBase" id="RU000477"/>
    </source>
</evidence>
<evidence type="ECO:0000313" key="9">
    <source>
        <dbReference type="EMBL" id="PVU99525.1"/>
    </source>
</evidence>
<dbReference type="PANTHER" id="PTHR43829:SF9">
    <property type="entry name" value="AQUAPORIN-9"/>
    <property type="match status" value="1"/>
</dbReference>
<dbReference type="NCBIfam" id="TIGR00861">
    <property type="entry name" value="MIP"/>
    <property type="match status" value="1"/>
</dbReference>
<feature type="transmembrane region" description="Helical" evidence="8">
    <location>
        <begin position="69"/>
        <end position="87"/>
    </location>
</feature>
<evidence type="ECO:0000256" key="2">
    <source>
        <dbReference type="ARBA" id="ARBA00006175"/>
    </source>
</evidence>
<dbReference type="InterPro" id="IPR022357">
    <property type="entry name" value="MIP_CS"/>
</dbReference>
<dbReference type="GO" id="GO:0005886">
    <property type="term" value="C:plasma membrane"/>
    <property type="evidence" value="ECO:0007669"/>
    <property type="project" value="TreeGrafter"/>
</dbReference>
<dbReference type="PROSITE" id="PS00221">
    <property type="entry name" value="MIP"/>
    <property type="match status" value="1"/>
</dbReference>
<dbReference type="InterPro" id="IPR000425">
    <property type="entry name" value="MIP"/>
</dbReference>
<proteinExistence type="inferred from homology"/>
<feature type="transmembrane region" description="Helical" evidence="8">
    <location>
        <begin position="175"/>
        <end position="193"/>
    </location>
</feature>
<feature type="transmembrane region" description="Helical" evidence="8">
    <location>
        <begin position="37"/>
        <end position="57"/>
    </location>
</feature>
<dbReference type="Pfam" id="PF00230">
    <property type="entry name" value="MIP"/>
    <property type="match status" value="1"/>
</dbReference>
<dbReference type="CDD" id="cd00333">
    <property type="entry name" value="MIP"/>
    <property type="match status" value="1"/>
</dbReference>
<evidence type="ECO:0000256" key="8">
    <source>
        <dbReference type="SAM" id="Phobius"/>
    </source>
</evidence>
<dbReference type="STRING" id="61424.A0A2T9Z4I8"/>
<organism evidence="9 10">
    <name type="scientific">Furculomyces boomerangus</name>
    <dbReference type="NCBI Taxonomy" id="61424"/>
    <lineage>
        <taxon>Eukaryota</taxon>
        <taxon>Fungi</taxon>
        <taxon>Fungi incertae sedis</taxon>
        <taxon>Zoopagomycota</taxon>
        <taxon>Kickxellomycotina</taxon>
        <taxon>Harpellomycetes</taxon>
        <taxon>Harpellales</taxon>
        <taxon>Harpellaceae</taxon>
        <taxon>Furculomyces</taxon>
    </lineage>
</organism>
<name>A0A2T9Z4I8_9FUNG</name>
<feature type="transmembrane region" description="Helical" evidence="8">
    <location>
        <begin position="118"/>
        <end position="137"/>
    </location>
</feature>